<dbReference type="InterPro" id="IPR032473">
    <property type="entry name" value="Argonaute_Mid_dom"/>
</dbReference>
<dbReference type="InterPro" id="IPR003100">
    <property type="entry name" value="PAZ_dom"/>
</dbReference>
<dbReference type="Pfam" id="PF02171">
    <property type="entry name" value="Piwi"/>
    <property type="match status" value="1"/>
</dbReference>
<feature type="non-terminal residue" evidence="3">
    <location>
        <position position="515"/>
    </location>
</feature>
<dbReference type="SUPFAM" id="SSF53098">
    <property type="entry name" value="Ribonuclease H-like"/>
    <property type="match status" value="1"/>
</dbReference>
<evidence type="ECO:0000259" key="1">
    <source>
        <dbReference type="PROSITE" id="PS50821"/>
    </source>
</evidence>
<evidence type="ECO:0000313" key="3">
    <source>
        <dbReference type="EMBL" id="CAG8693963.1"/>
    </source>
</evidence>
<dbReference type="Pfam" id="PF08699">
    <property type="entry name" value="ArgoL1"/>
    <property type="match status" value="1"/>
</dbReference>
<dbReference type="PANTHER" id="PTHR22891">
    <property type="entry name" value="EUKARYOTIC TRANSLATION INITIATION FACTOR 2C"/>
    <property type="match status" value="1"/>
</dbReference>
<accession>A0A9N9EWD6</accession>
<feature type="non-terminal residue" evidence="3">
    <location>
        <position position="1"/>
    </location>
</feature>
<protein>
    <submittedName>
        <fullName evidence="3">13077_t:CDS:1</fullName>
    </submittedName>
</protein>
<dbReference type="Gene3D" id="2.170.260.10">
    <property type="entry name" value="paz domain"/>
    <property type="match status" value="1"/>
</dbReference>
<dbReference type="SMART" id="SM01163">
    <property type="entry name" value="DUF1785"/>
    <property type="match status" value="1"/>
</dbReference>
<comment type="caution">
    <text evidence="3">The sequence shown here is derived from an EMBL/GenBank/DDBJ whole genome shotgun (WGS) entry which is preliminary data.</text>
</comment>
<feature type="domain" description="PAZ" evidence="1">
    <location>
        <begin position="66"/>
        <end position="182"/>
    </location>
</feature>
<evidence type="ECO:0000313" key="4">
    <source>
        <dbReference type="Proteomes" id="UP000789508"/>
    </source>
</evidence>
<sequence length="515" mass="58651">NHGTFDITHPYYMQLKAVHFYIPQGSQRLFGGLEVWQGYYQSARPTKGRMQININFSATAFYEGGDLIAIVVKFLNKKSPDDLRRGLDDRDRVKLGMFLRNLKVRVVHCGDAVAMRRYRIRGITPRPANQATFTNSENEVVDVATYLHQTYNRPLRFPVSFVCGTYLVIDNDDIIRNNHICEDTNGRHYQIHMYTTANKIMQGFNQMTEVSARVLPVPTVQYHPSYLLSRIQPKEDAWNLRGVKVAMGTTLGSGVLVFASNHVISEEKVMHFLKKLITTCQETGMNIPNRNPPINYANPQGDIEGSLKTAWFNARNRAKAQPKLIIYECETGGMNSFLNVTHHAIGRTSITSLCASMDAKASRYAATIRPQMTRVGVSESQFKQVLCDEMTAIKTACQSMAACYCPPITFVVVQRRHHVRFFPIEKKDSDRSYRVTTIDDNITHPFEFDFYLQSHPGLQGTSRPTHYYVLYDENRFTSDSACFHLRDQHFLDTESSEEGTGISPTYVTVHPDLAK</sequence>
<dbReference type="SUPFAM" id="SSF101690">
    <property type="entry name" value="PAZ domain"/>
    <property type="match status" value="1"/>
</dbReference>
<dbReference type="InterPro" id="IPR036397">
    <property type="entry name" value="RNaseH_sf"/>
</dbReference>
<dbReference type="SMART" id="SM00950">
    <property type="entry name" value="Piwi"/>
    <property type="match status" value="1"/>
</dbReference>
<dbReference type="PROSITE" id="PS50821">
    <property type="entry name" value="PAZ"/>
    <property type="match status" value="1"/>
</dbReference>
<dbReference type="Proteomes" id="UP000789508">
    <property type="component" value="Unassembled WGS sequence"/>
</dbReference>
<dbReference type="Pfam" id="PF16487">
    <property type="entry name" value="ArgoMid"/>
    <property type="match status" value="1"/>
</dbReference>
<feature type="domain" description="Piwi" evidence="2">
    <location>
        <begin position="374"/>
        <end position="485"/>
    </location>
</feature>
<dbReference type="AlphaFoldDB" id="A0A9N9EWD6"/>
<dbReference type="InterPro" id="IPR012337">
    <property type="entry name" value="RNaseH-like_sf"/>
</dbReference>
<dbReference type="InterPro" id="IPR036085">
    <property type="entry name" value="PAZ_dom_sf"/>
</dbReference>
<name>A0A9N9EWD6_9GLOM</name>
<dbReference type="Pfam" id="PF02170">
    <property type="entry name" value="PAZ"/>
    <property type="match status" value="1"/>
</dbReference>
<keyword evidence="4" id="KW-1185">Reference proteome</keyword>
<reference evidence="3" key="1">
    <citation type="submission" date="2021-06" db="EMBL/GenBank/DDBJ databases">
        <authorList>
            <person name="Kallberg Y."/>
            <person name="Tangrot J."/>
            <person name="Rosling A."/>
        </authorList>
    </citation>
    <scope>NUCLEOTIDE SEQUENCE</scope>
    <source>
        <strain evidence="3">FL130A</strain>
    </source>
</reference>
<gene>
    <name evidence="3" type="ORF">ALEPTO_LOCUS11309</name>
</gene>
<dbReference type="Gene3D" id="3.30.420.10">
    <property type="entry name" value="Ribonuclease H-like superfamily/Ribonuclease H"/>
    <property type="match status" value="1"/>
</dbReference>
<proteinExistence type="predicted"/>
<organism evidence="3 4">
    <name type="scientific">Ambispora leptoticha</name>
    <dbReference type="NCBI Taxonomy" id="144679"/>
    <lineage>
        <taxon>Eukaryota</taxon>
        <taxon>Fungi</taxon>
        <taxon>Fungi incertae sedis</taxon>
        <taxon>Mucoromycota</taxon>
        <taxon>Glomeromycotina</taxon>
        <taxon>Glomeromycetes</taxon>
        <taxon>Archaeosporales</taxon>
        <taxon>Ambisporaceae</taxon>
        <taxon>Ambispora</taxon>
    </lineage>
</organism>
<dbReference type="EMBL" id="CAJVPS010017496">
    <property type="protein sequence ID" value="CAG8693963.1"/>
    <property type="molecule type" value="Genomic_DNA"/>
</dbReference>
<dbReference type="OrthoDB" id="10252740at2759"/>
<dbReference type="CDD" id="cd02846">
    <property type="entry name" value="PAZ_argonaute_like"/>
    <property type="match status" value="1"/>
</dbReference>
<evidence type="ECO:0000259" key="2">
    <source>
        <dbReference type="PROSITE" id="PS50822"/>
    </source>
</evidence>
<dbReference type="InterPro" id="IPR003165">
    <property type="entry name" value="Piwi"/>
</dbReference>
<dbReference type="GO" id="GO:0003723">
    <property type="term" value="F:RNA binding"/>
    <property type="evidence" value="ECO:0007669"/>
    <property type="project" value="InterPro"/>
</dbReference>
<dbReference type="InterPro" id="IPR014811">
    <property type="entry name" value="ArgoL1"/>
</dbReference>
<dbReference type="Gene3D" id="3.40.50.2300">
    <property type="match status" value="1"/>
</dbReference>
<dbReference type="PROSITE" id="PS50822">
    <property type="entry name" value="PIWI"/>
    <property type="match status" value="1"/>
</dbReference>